<evidence type="ECO:0000259" key="2">
    <source>
        <dbReference type="Pfam" id="PF03101"/>
    </source>
</evidence>
<reference evidence="3" key="1">
    <citation type="submission" date="2020-10" db="EMBL/GenBank/DDBJ databases">
        <authorList>
            <person name="Han B."/>
            <person name="Lu T."/>
            <person name="Zhao Q."/>
            <person name="Huang X."/>
            <person name="Zhao Y."/>
        </authorList>
    </citation>
    <scope>NUCLEOTIDE SEQUENCE</scope>
</reference>
<evidence type="ECO:0000256" key="1">
    <source>
        <dbReference type="SAM" id="MobiDB-lite"/>
    </source>
</evidence>
<dbReference type="InterPro" id="IPR004330">
    <property type="entry name" value="FAR1_DNA_bnd_dom"/>
</dbReference>
<sequence length="307" mass="35096">MHGFSSGIISILDYQEDLQIGAASCVLECQLRDAENCVQDSYPESDEDNEHEDCSDAASCEDSEIDDNKQTSDGIGVVVELSFSTSEKDLECFDWEKFYSTGDLVRKIDSSETAGTEDIQEQITTETLGWKKRRVPTLCNREAFRKPRGMGAVERSMRRYCEKREGTIFEPYVGLEFDSEAEAFKYGYQTSRVLVCQRWGFDKRVKTKTKGCNCKAMIKLHWTEDDGWFISTFVKEHNHELSATDQEKKEWNSHGDIDQATRDMIKYLRENNISLSKVHCIMGSMFGSMDNIPFTRRCTYCKGTSGS</sequence>
<dbReference type="Pfam" id="PF03101">
    <property type="entry name" value="FAR1"/>
    <property type="match status" value="1"/>
</dbReference>
<dbReference type="Proteomes" id="UP000604825">
    <property type="component" value="Unassembled WGS sequence"/>
</dbReference>
<evidence type="ECO:0000313" key="3">
    <source>
        <dbReference type="EMBL" id="CAD6244376.1"/>
    </source>
</evidence>
<dbReference type="PANTHER" id="PTHR47482:SF5">
    <property type="entry name" value="FAR1 DOMAIN-CONTAINING PROTEIN"/>
    <property type="match status" value="1"/>
</dbReference>
<feature type="domain" description="FAR1" evidence="2">
    <location>
        <begin position="187"/>
        <end position="242"/>
    </location>
</feature>
<protein>
    <recommendedName>
        <fullName evidence="2">FAR1 domain-containing protein</fullName>
    </recommendedName>
</protein>
<feature type="compositionally biased region" description="Acidic residues" evidence="1">
    <location>
        <begin position="43"/>
        <end position="65"/>
    </location>
</feature>
<evidence type="ECO:0000313" key="4">
    <source>
        <dbReference type="Proteomes" id="UP000604825"/>
    </source>
</evidence>
<organism evidence="3 4">
    <name type="scientific">Miscanthus lutarioriparius</name>
    <dbReference type="NCBI Taxonomy" id="422564"/>
    <lineage>
        <taxon>Eukaryota</taxon>
        <taxon>Viridiplantae</taxon>
        <taxon>Streptophyta</taxon>
        <taxon>Embryophyta</taxon>
        <taxon>Tracheophyta</taxon>
        <taxon>Spermatophyta</taxon>
        <taxon>Magnoliopsida</taxon>
        <taxon>Liliopsida</taxon>
        <taxon>Poales</taxon>
        <taxon>Poaceae</taxon>
        <taxon>PACMAD clade</taxon>
        <taxon>Panicoideae</taxon>
        <taxon>Andropogonodae</taxon>
        <taxon>Andropogoneae</taxon>
        <taxon>Saccharinae</taxon>
        <taxon>Miscanthus</taxon>
    </lineage>
</organism>
<name>A0A811PLQ3_9POAL</name>
<comment type="caution">
    <text evidence="3">The sequence shown here is derived from an EMBL/GenBank/DDBJ whole genome shotgun (WGS) entry which is preliminary data.</text>
</comment>
<feature type="region of interest" description="Disordered" evidence="1">
    <location>
        <begin position="40"/>
        <end position="69"/>
    </location>
</feature>
<proteinExistence type="predicted"/>
<keyword evidence="4" id="KW-1185">Reference proteome</keyword>
<dbReference type="PANTHER" id="PTHR47482">
    <property type="entry name" value="OS11G0632001 PROTEIN"/>
    <property type="match status" value="1"/>
</dbReference>
<dbReference type="AlphaFoldDB" id="A0A811PLQ3"/>
<dbReference type="OrthoDB" id="681107at2759"/>
<accession>A0A811PLQ3</accession>
<dbReference type="EMBL" id="CAJGYO010000007">
    <property type="protein sequence ID" value="CAD6244376.1"/>
    <property type="molecule type" value="Genomic_DNA"/>
</dbReference>
<gene>
    <name evidence="3" type="ORF">NCGR_LOCUS29076</name>
</gene>